<proteinExistence type="inferred from homology"/>
<dbReference type="PANTHER" id="PTHR12147">
    <property type="entry name" value="METALLOPEPTIDASE M28 FAMILY MEMBER"/>
    <property type="match status" value="1"/>
</dbReference>
<feature type="domain" description="Peptidase M28" evidence="12">
    <location>
        <begin position="154"/>
        <end position="366"/>
    </location>
</feature>
<dbReference type="Pfam" id="PF04389">
    <property type="entry name" value="Peptidase_M28"/>
    <property type="match status" value="1"/>
</dbReference>
<dbReference type="GO" id="GO:0004177">
    <property type="term" value="F:aminopeptidase activity"/>
    <property type="evidence" value="ECO:0007669"/>
    <property type="project" value="UniProtKB-KW"/>
</dbReference>
<feature type="chain" id="PRO_5035489820" description="Peptide hydrolase" evidence="11">
    <location>
        <begin position="22"/>
        <end position="377"/>
    </location>
</feature>
<dbReference type="EC" id="3.4.-.-" evidence="11"/>
<evidence type="ECO:0000256" key="2">
    <source>
        <dbReference type="ARBA" id="ARBA00011245"/>
    </source>
</evidence>
<evidence type="ECO:0000256" key="6">
    <source>
        <dbReference type="ARBA" id="ARBA00022729"/>
    </source>
</evidence>
<dbReference type="EMBL" id="JAGMVJ010000001">
    <property type="protein sequence ID" value="KAH7094845.1"/>
    <property type="molecule type" value="Genomic_DNA"/>
</dbReference>
<keyword evidence="9" id="KW-1015">Disulfide bond</keyword>
<dbReference type="CDD" id="cd03879">
    <property type="entry name" value="M28_AAP"/>
    <property type="match status" value="1"/>
</dbReference>
<keyword evidence="3" id="KW-0031">Aminopeptidase</keyword>
<keyword evidence="7 11" id="KW-0378">Hydrolase</keyword>
<evidence type="ECO:0000256" key="9">
    <source>
        <dbReference type="ARBA" id="ARBA00023157"/>
    </source>
</evidence>
<evidence type="ECO:0000256" key="11">
    <source>
        <dbReference type="RuleBase" id="RU361240"/>
    </source>
</evidence>
<accession>A0A8K0RHC8</accession>
<dbReference type="OrthoDB" id="2214at2759"/>
<evidence type="ECO:0000256" key="7">
    <source>
        <dbReference type="ARBA" id="ARBA00022801"/>
    </source>
</evidence>
<sequence length="377" mass="41481">MRTGWIFLLSGVAAAMPFSLAHPEADKFIVEVSSGERREVTEAEKFALKKKGVNFIDVTAWPDTAHLRARRPRVPNYPTNLTQGETVKHLQTFLDSRNLQRNLDMFTSFNNRYYQSNSGNLSAEWLFGQVKGYVEAGSPVGVSIFQHAYRQSSIIASIPGKSTKTIVVGAHMDSINGGVGENRTTARAPGADDNGSGSMTILEAYRTLLLNDTIASGQAEHPIEFHWYAAEEVGLLGSSNIFYSYADVGKQVAAMLNQDMTGYTAGYIARNMTPKFGIVTDNVDASLTKFTRRIIDAYTSTEAGDTECGYACSDHASATRAGYPSAFVFEGEMRTVNDNPFVHTADDTIDKLDFEHMLEHARLVVGWVLELAFARLD</sequence>
<evidence type="ECO:0000256" key="3">
    <source>
        <dbReference type="ARBA" id="ARBA00022438"/>
    </source>
</evidence>
<reference evidence="13" key="1">
    <citation type="journal article" date="2021" name="Nat. Commun.">
        <title>Genetic determinants of endophytism in the Arabidopsis root mycobiome.</title>
        <authorList>
            <person name="Mesny F."/>
            <person name="Miyauchi S."/>
            <person name="Thiergart T."/>
            <person name="Pickel B."/>
            <person name="Atanasova L."/>
            <person name="Karlsson M."/>
            <person name="Huettel B."/>
            <person name="Barry K.W."/>
            <person name="Haridas S."/>
            <person name="Chen C."/>
            <person name="Bauer D."/>
            <person name="Andreopoulos W."/>
            <person name="Pangilinan J."/>
            <person name="LaButti K."/>
            <person name="Riley R."/>
            <person name="Lipzen A."/>
            <person name="Clum A."/>
            <person name="Drula E."/>
            <person name="Henrissat B."/>
            <person name="Kohler A."/>
            <person name="Grigoriev I.V."/>
            <person name="Martin F.M."/>
            <person name="Hacquard S."/>
        </authorList>
    </citation>
    <scope>NUCLEOTIDE SEQUENCE</scope>
    <source>
        <strain evidence="13">MPI-SDFR-AT-0120</strain>
    </source>
</reference>
<keyword evidence="6 11" id="KW-0732">Signal</keyword>
<evidence type="ECO:0000259" key="12">
    <source>
        <dbReference type="Pfam" id="PF04389"/>
    </source>
</evidence>
<evidence type="ECO:0000313" key="14">
    <source>
        <dbReference type="Proteomes" id="UP000813461"/>
    </source>
</evidence>
<evidence type="ECO:0000313" key="13">
    <source>
        <dbReference type="EMBL" id="KAH7094845.1"/>
    </source>
</evidence>
<comment type="similarity">
    <text evidence="10">Belongs to the peptidase M28 family. M28E subfamily.</text>
</comment>
<comment type="subunit">
    <text evidence="2">Monomer.</text>
</comment>
<keyword evidence="8 11" id="KW-0862">Zinc</keyword>
<dbReference type="Gene3D" id="3.40.630.10">
    <property type="entry name" value="Zn peptidases"/>
    <property type="match status" value="1"/>
</dbReference>
<gene>
    <name evidence="13" type="ORF">FB567DRAFT_586197</name>
</gene>
<dbReference type="InterPro" id="IPR007484">
    <property type="entry name" value="Peptidase_M28"/>
</dbReference>
<protein>
    <recommendedName>
        <fullName evidence="11">Peptide hydrolase</fullName>
        <ecNumber evidence="11">3.4.-.-</ecNumber>
    </recommendedName>
</protein>
<keyword evidence="4 11" id="KW-0645">Protease</keyword>
<evidence type="ECO:0000256" key="10">
    <source>
        <dbReference type="ARBA" id="ARBA00043962"/>
    </source>
</evidence>
<evidence type="ECO:0000256" key="1">
    <source>
        <dbReference type="ARBA" id="ARBA00001947"/>
    </source>
</evidence>
<comment type="caution">
    <text evidence="13">The sequence shown here is derived from an EMBL/GenBank/DDBJ whole genome shotgun (WGS) entry which is preliminary data.</text>
</comment>
<feature type="signal peptide" evidence="11">
    <location>
        <begin position="1"/>
        <end position="21"/>
    </location>
</feature>
<dbReference type="Proteomes" id="UP000813461">
    <property type="component" value="Unassembled WGS sequence"/>
</dbReference>
<keyword evidence="14" id="KW-1185">Reference proteome</keyword>
<evidence type="ECO:0000256" key="4">
    <source>
        <dbReference type="ARBA" id="ARBA00022670"/>
    </source>
</evidence>
<dbReference type="AlphaFoldDB" id="A0A8K0RHC8"/>
<name>A0A8K0RHC8_9PLEO</name>
<comment type="cofactor">
    <cofactor evidence="1">
        <name>Zn(2+)</name>
        <dbReference type="ChEBI" id="CHEBI:29105"/>
    </cofactor>
</comment>
<dbReference type="InterPro" id="IPR045175">
    <property type="entry name" value="M28_fam"/>
</dbReference>
<organism evidence="13 14">
    <name type="scientific">Paraphoma chrysanthemicola</name>
    <dbReference type="NCBI Taxonomy" id="798071"/>
    <lineage>
        <taxon>Eukaryota</taxon>
        <taxon>Fungi</taxon>
        <taxon>Dikarya</taxon>
        <taxon>Ascomycota</taxon>
        <taxon>Pezizomycotina</taxon>
        <taxon>Dothideomycetes</taxon>
        <taxon>Pleosporomycetidae</taxon>
        <taxon>Pleosporales</taxon>
        <taxon>Pleosporineae</taxon>
        <taxon>Phaeosphaeriaceae</taxon>
        <taxon>Paraphoma</taxon>
    </lineage>
</organism>
<dbReference type="GO" id="GO:0006508">
    <property type="term" value="P:proteolysis"/>
    <property type="evidence" value="ECO:0007669"/>
    <property type="project" value="UniProtKB-KW"/>
</dbReference>
<keyword evidence="5 11" id="KW-0479">Metal-binding</keyword>
<evidence type="ECO:0000256" key="5">
    <source>
        <dbReference type="ARBA" id="ARBA00022723"/>
    </source>
</evidence>
<dbReference type="PANTHER" id="PTHR12147:SF56">
    <property type="entry name" value="AMINOPEPTIDASE YDR415C-RELATED"/>
    <property type="match status" value="1"/>
</dbReference>
<dbReference type="FunFam" id="3.40.630.10:FF:000042">
    <property type="entry name" value="Peptide hydrolase"/>
    <property type="match status" value="1"/>
</dbReference>
<dbReference type="GO" id="GO:0046872">
    <property type="term" value="F:metal ion binding"/>
    <property type="evidence" value="ECO:0007669"/>
    <property type="project" value="UniProtKB-KW"/>
</dbReference>
<dbReference type="SUPFAM" id="SSF53187">
    <property type="entry name" value="Zn-dependent exopeptidases"/>
    <property type="match status" value="1"/>
</dbReference>
<dbReference type="GO" id="GO:0008235">
    <property type="term" value="F:metalloexopeptidase activity"/>
    <property type="evidence" value="ECO:0007669"/>
    <property type="project" value="InterPro"/>
</dbReference>
<evidence type="ECO:0000256" key="8">
    <source>
        <dbReference type="ARBA" id="ARBA00022833"/>
    </source>
</evidence>